<dbReference type="Proteomes" id="UP000051086">
    <property type="component" value="Unassembled WGS sequence"/>
</dbReference>
<name>A0A0P1FVA4_9RHOB</name>
<evidence type="ECO:0000313" key="3">
    <source>
        <dbReference type="EMBL" id="CUH66083.1"/>
    </source>
</evidence>
<organism evidence="4 6">
    <name type="scientific">Thalassovita autumnalis</name>
    <dbReference type="NCBI Taxonomy" id="2072972"/>
    <lineage>
        <taxon>Bacteria</taxon>
        <taxon>Pseudomonadati</taxon>
        <taxon>Pseudomonadota</taxon>
        <taxon>Alphaproteobacteria</taxon>
        <taxon>Rhodobacterales</taxon>
        <taxon>Roseobacteraceae</taxon>
        <taxon>Thalassovita</taxon>
    </lineage>
</organism>
<accession>A0A0P1FVA4</accession>
<feature type="domain" description="YjiS-like" evidence="2">
    <location>
        <begin position="35"/>
        <end position="66"/>
    </location>
</feature>
<dbReference type="RefSeq" id="WP_242601755.1">
    <property type="nucleotide sequence ID" value="NZ_CYSB01000025.1"/>
</dbReference>
<evidence type="ECO:0000313" key="5">
    <source>
        <dbReference type="Proteomes" id="UP000051086"/>
    </source>
</evidence>
<evidence type="ECO:0000313" key="6">
    <source>
        <dbReference type="Proteomes" id="UP000051887"/>
    </source>
</evidence>
<dbReference type="Pfam" id="PF06568">
    <property type="entry name" value="YjiS-like"/>
    <property type="match status" value="1"/>
</dbReference>
<sequence length="77" mass="8863">MQNAETMTVHTVITYDLGRTAPIVAQLALKFAVVLTVWHRRHHTRKALRALPDHLLMDVGLSRDAAYTEARRPFWRA</sequence>
<evidence type="ECO:0000259" key="2">
    <source>
        <dbReference type="Pfam" id="PF06568"/>
    </source>
</evidence>
<gene>
    <name evidence="3" type="ORF">TL5118_01599</name>
    <name evidence="4" type="ORF">TL5120_02281</name>
</gene>
<keyword evidence="1" id="KW-0812">Transmembrane</keyword>
<feature type="transmembrane region" description="Helical" evidence="1">
    <location>
        <begin position="20"/>
        <end position="39"/>
    </location>
</feature>
<evidence type="ECO:0000313" key="4">
    <source>
        <dbReference type="EMBL" id="CUH72480.1"/>
    </source>
</evidence>
<reference evidence="4 6" key="1">
    <citation type="submission" date="2015-09" db="EMBL/GenBank/DDBJ databases">
        <authorList>
            <consortium name="Swine Surveillance"/>
        </authorList>
    </citation>
    <scope>NUCLEOTIDE SEQUENCE [LARGE SCALE GENOMIC DNA]</scope>
    <source>
        <strain evidence="4 6">5120</strain>
    </source>
</reference>
<dbReference type="EMBL" id="CYSC01000032">
    <property type="protein sequence ID" value="CUH72480.1"/>
    <property type="molecule type" value="Genomic_DNA"/>
</dbReference>
<proteinExistence type="predicted"/>
<dbReference type="EMBL" id="CYSB01000025">
    <property type="protein sequence ID" value="CUH66083.1"/>
    <property type="molecule type" value="Genomic_DNA"/>
</dbReference>
<evidence type="ECO:0000256" key="1">
    <source>
        <dbReference type="SAM" id="Phobius"/>
    </source>
</evidence>
<keyword evidence="1" id="KW-0472">Membrane</keyword>
<reference evidence="3 5" key="2">
    <citation type="submission" date="2015-09" db="EMBL/GenBank/DDBJ databases">
        <authorList>
            <person name="Rodrigo-Torres L."/>
            <person name="Arahal D.R."/>
        </authorList>
    </citation>
    <scope>NUCLEOTIDE SEQUENCE [LARGE SCALE GENOMIC DNA]</scope>
    <source>
        <strain evidence="3 5">CECT 5118</strain>
    </source>
</reference>
<protein>
    <recommendedName>
        <fullName evidence="2">YjiS-like domain-containing protein</fullName>
    </recommendedName>
</protein>
<keyword evidence="5" id="KW-1185">Reference proteome</keyword>
<dbReference type="AlphaFoldDB" id="A0A0P1FVA4"/>
<dbReference type="Proteomes" id="UP000051887">
    <property type="component" value="Unassembled WGS sequence"/>
</dbReference>
<dbReference type="InterPro" id="IPR009506">
    <property type="entry name" value="YjiS-like"/>
</dbReference>
<keyword evidence="1" id="KW-1133">Transmembrane helix</keyword>